<evidence type="ECO:0000259" key="1">
    <source>
        <dbReference type="Pfam" id="PF12728"/>
    </source>
</evidence>
<dbReference type="InterPro" id="IPR041657">
    <property type="entry name" value="HTH_17"/>
</dbReference>
<evidence type="ECO:0000313" key="2">
    <source>
        <dbReference type="EMBL" id="OUC96072.1"/>
    </source>
</evidence>
<accession>A0A243RM94</accession>
<keyword evidence="2" id="KW-0238">DNA-binding</keyword>
<proteinExistence type="predicted"/>
<dbReference type="AlphaFoldDB" id="A0A243RM94"/>
<dbReference type="EMBL" id="NGFP01000066">
    <property type="protein sequence ID" value="OUC96072.1"/>
    <property type="molecule type" value="Genomic_DNA"/>
</dbReference>
<dbReference type="SUPFAM" id="SSF46955">
    <property type="entry name" value="Putative DNA-binding domain"/>
    <property type="match status" value="1"/>
</dbReference>
<sequence length="70" mass="8154">MSPQVQHEDRRLTTDEVAVRYRTAPSTVRYWRHIGIGPRGVKIGRKVLYQESELLRWEQERAAQEYGGAA</sequence>
<feature type="domain" description="Helix-turn-helix" evidence="1">
    <location>
        <begin position="12"/>
        <end position="61"/>
    </location>
</feature>
<protein>
    <submittedName>
        <fullName evidence="2">DNA-binding protein</fullName>
    </submittedName>
</protein>
<dbReference type="Proteomes" id="UP000194761">
    <property type="component" value="Unassembled WGS sequence"/>
</dbReference>
<evidence type="ECO:0000313" key="3">
    <source>
        <dbReference type="Proteomes" id="UP000194761"/>
    </source>
</evidence>
<organism evidence="2 3">
    <name type="scientific">Streptosporangium minutum</name>
    <dbReference type="NCBI Taxonomy" id="569862"/>
    <lineage>
        <taxon>Bacteria</taxon>
        <taxon>Bacillati</taxon>
        <taxon>Actinomycetota</taxon>
        <taxon>Actinomycetes</taxon>
        <taxon>Streptosporangiales</taxon>
        <taxon>Streptosporangiaceae</taxon>
        <taxon>Streptosporangium</taxon>
    </lineage>
</organism>
<comment type="caution">
    <text evidence="2">The sequence shown here is derived from an EMBL/GenBank/DDBJ whole genome shotgun (WGS) entry which is preliminary data.</text>
</comment>
<dbReference type="Pfam" id="PF12728">
    <property type="entry name" value="HTH_17"/>
    <property type="match status" value="1"/>
</dbReference>
<name>A0A243RM94_9ACTN</name>
<gene>
    <name evidence="2" type="ORF">CA984_16465</name>
</gene>
<dbReference type="GO" id="GO:0003677">
    <property type="term" value="F:DNA binding"/>
    <property type="evidence" value="ECO:0007669"/>
    <property type="project" value="UniProtKB-KW"/>
</dbReference>
<dbReference type="InterPro" id="IPR009061">
    <property type="entry name" value="DNA-bd_dom_put_sf"/>
</dbReference>
<dbReference type="RefSeq" id="WP_086573138.1">
    <property type="nucleotide sequence ID" value="NZ_NGFP01000066.1"/>
</dbReference>
<reference evidence="2 3" key="1">
    <citation type="submission" date="2017-05" db="EMBL/GenBank/DDBJ databases">
        <title>Biotechnological potential of actinobacteria isolated from South African environments.</title>
        <authorList>
            <person name="Le Roes-Hill M."/>
            <person name="Prins A."/>
            <person name="Durrell K.A."/>
        </authorList>
    </citation>
    <scope>NUCLEOTIDE SEQUENCE [LARGE SCALE GENOMIC DNA]</scope>
    <source>
        <strain evidence="2">M26</strain>
    </source>
</reference>
<keyword evidence="3" id="KW-1185">Reference proteome</keyword>